<organism evidence="1 2">
    <name type="scientific">Maricaulis salignorans</name>
    <dbReference type="NCBI Taxonomy" id="144026"/>
    <lineage>
        <taxon>Bacteria</taxon>
        <taxon>Pseudomonadati</taxon>
        <taxon>Pseudomonadota</taxon>
        <taxon>Alphaproteobacteria</taxon>
        <taxon>Maricaulales</taxon>
        <taxon>Maricaulaceae</taxon>
        <taxon>Maricaulis</taxon>
    </lineage>
</organism>
<gene>
    <name evidence="1" type="ORF">SAMN04488568_11384</name>
</gene>
<protein>
    <submittedName>
        <fullName evidence="1">Uncharacterized protein</fullName>
    </submittedName>
</protein>
<proteinExistence type="predicted"/>
<evidence type="ECO:0000313" key="2">
    <source>
        <dbReference type="Proteomes" id="UP000199759"/>
    </source>
</evidence>
<dbReference type="RefSeq" id="WP_091770665.1">
    <property type="nucleotide sequence ID" value="NZ_FNHG01000013.1"/>
</dbReference>
<keyword evidence="2" id="KW-1185">Reference proteome</keyword>
<evidence type="ECO:0000313" key="1">
    <source>
        <dbReference type="EMBL" id="SDM53863.1"/>
    </source>
</evidence>
<name>A0A1G9U245_9PROT</name>
<dbReference type="AlphaFoldDB" id="A0A1G9U245"/>
<dbReference type="OrthoDB" id="8728704at2"/>
<reference evidence="1 2" key="1">
    <citation type="submission" date="2016-10" db="EMBL/GenBank/DDBJ databases">
        <authorList>
            <person name="de Groot N.N."/>
        </authorList>
    </citation>
    <scope>NUCLEOTIDE SEQUENCE [LARGE SCALE GENOMIC DNA]</scope>
    <source>
        <strain evidence="1 2">DSM 16077</strain>
    </source>
</reference>
<sequence>MAVGMSVDLEREIRIFVFSETVIPADFDFVARLYGDRENYRFTDREIVFFTPDVSMAQIETEDIGGLADSYFEALRARNDTKPDRSIWVMPDHVRNDARLWREFTREPENHHKSREYMDNFAAALAAYDLPSSWLDDIRQGRGLREFGQVAALRNLAPLG</sequence>
<dbReference type="STRING" id="144026.SAMN04488568_11384"/>
<dbReference type="Proteomes" id="UP000199759">
    <property type="component" value="Unassembled WGS sequence"/>
</dbReference>
<dbReference type="EMBL" id="FNHG01000013">
    <property type="protein sequence ID" value="SDM53863.1"/>
    <property type="molecule type" value="Genomic_DNA"/>
</dbReference>
<accession>A0A1G9U245</accession>